<dbReference type="OrthoDB" id="10059618at2759"/>
<reference evidence="1" key="1">
    <citation type="submission" date="2019-04" db="EMBL/GenBank/DDBJ databases">
        <title>Genome assembly of Zosterops borbonicus 15179.</title>
        <authorList>
            <person name="Leroy T."/>
            <person name="Anselmetti Y."/>
            <person name="Tilak M.-K."/>
            <person name="Nabholz B."/>
        </authorList>
    </citation>
    <scope>NUCLEOTIDE SEQUENCE</scope>
    <source>
        <strain evidence="1">HGM_15179</strain>
        <tissue evidence="1">Muscle</tissue>
    </source>
</reference>
<organism evidence="1 2">
    <name type="scientific">Zosterops borbonicus</name>
    <dbReference type="NCBI Taxonomy" id="364589"/>
    <lineage>
        <taxon>Eukaryota</taxon>
        <taxon>Metazoa</taxon>
        <taxon>Chordata</taxon>
        <taxon>Craniata</taxon>
        <taxon>Vertebrata</taxon>
        <taxon>Euteleostomi</taxon>
        <taxon>Archelosauria</taxon>
        <taxon>Archosauria</taxon>
        <taxon>Dinosauria</taxon>
        <taxon>Saurischia</taxon>
        <taxon>Theropoda</taxon>
        <taxon>Coelurosauria</taxon>
        <taxon>Aves</taxon>
        <taxon>Neognathae</taxon>
        <taxon>Neoaves</taxon>
        <taxon>Telluraves</taxon>
        <taxon>Australaves</taxon>
        <taxon>Passeriformes</taxon>
        <taxon>Sylvioidea</taxon>
        <taxon>Zosteropidae</taxon>
        <taxon>Zosterops</taxon>
    </lineage>
</organism>
<proteinExistence type="predicted"/>
<keyword evidence="2" id="KW-1185">Reference proteome</keyword>
<gene>
    <name evidence="1" type="ORF">HGM15179_020369</name>
</gene>
<name>A0A8K1D838_9PASS</name>
<dbReference type="AlphaFoldDB" id="A0A8K1D838"/>
<dbReference type="EMBL" id="SWJQ01002224">
    <property type="protein sequence ID" value="TRZ06737.1"/>
    <property type="molecule type" value="Genomic_DNA"/>
</dbReference>
<sequence>MVLQKVVEEGQLEVTDTLIDDNNSSIQVGHSGAEKIPKNSQNSPNSRISHHSFEWIPPVGMGDMGFPNLILIPLTPRSEKWECPWSLDWKILGILGWGKNRDGSGLIQEWTWDGELGMESWNSSLDWVGKGKKIPSHPNLDTSHCPRILSNLSLEKFQGLLWEFQEFLPNIPSLHSGRKWNWMSLKILFNPNHSMNPLSGIFMEVWDVKGRKKGKKGGK</sequence>
<comment type="caution">
    <text evidence="1">The sequence shown here is derived from an EMBL/GenBank/DDBJ whole genome shotgun (WGS) entry which is preliminary data.</text>
</comment>
<evidence type="ECO:0000313" key="1">
    <source>
        <dbReference type="EMBL" id="TRZ06737.1"/>
    </source>
</evidence>
<accession>A0A8K1D838</accession>
<evidence type="ECO:0000313" key="2">
    <source>
        <dbReference type="Proteomes" id="UP000796761"/>
    </source>
</evidence>
<dbReference type="Proteomes" id="UP000796761">
    <property type="component" value="Unassembled WGS sequence"/>
</dbReference>
<protein>
    <submittedName>
        <fullName evidence="1">Uncharacterized protein</fullName>
    </submittedName>
</protein>